<dbReference type="PIRSF" id="PIRSF005647">
    <property type="entry name" value="CooC"/>
    <property type="match status" value="1"/>
</dbReference>
<dbReference type="EMBL" id="CP049055">
    <property type="protein sequence ID" value="QII10351.1"/>
    <property type="molecule type" value="Genomic_DNA"/>
</dbReference>
<dbReference type="InterPro" id="IPR014433">
    <property type="entry name" value="CooC"/>
</dbReference>
<dbReference type="GO" id="GO:0009898">
    <property type="term" value="C:cytoplasmic side of plasma membrane"/>
    <property type="evidence" value="ECO:0007669"/>
    <property type="project" value="TreeGrafter"/>
</dbReference>
<gene>
    <name evidence="2" type="ORF">KsCSTR_09720</name>
</gene>
<dbReference type="GO" id="GO:0016887">
    <property type="term" value="F:ATP hydrolysis activity"/>
    <property type="evidence" value="ECO:0007669"/>
    <property type="project" value="TreeGrafter"/>
</dbReference>
<proteinExistence type="predicted"/>
<dbReference type="GO" id="GO:0005829">
    <property type="term" value="C:cytosol"/>
    <property type="evidence" value="ECO:0007669"/>
    <property type="project" value="TreeGrafter"/>
</dbReference>
<dbReference type="Gene3D" id="3.40.50.300">
    <property type="entry name" value="P-loop containing nucleotide triphosphate hydrolases"/>
    <property type="match status" value="1"/>
</dbReference>
<dbReference type="GO" id="GO:0051782">
    <property type="term" value="P:negative regulation of cell division"/>
    <property type="evidence" value="ECO:0007669"/>
    <property type="project" value="TreeGrafter"/>
</dbReference>
<feature type="domain" description="CobQ/CobB/MinD/ParA nucleotide binding" evidence="1">
    <location>
        <begin position="6"/>
        <end position="226"/>
    </location>
</feature>
<dbReference type="RefSeq" id="WP_164994537.1">
    <property type="nucleotide sequence ID" value="NZ_CP049055.1"/>
</dbReference>
<dbReference type="SUPFAM" id="SSF52540">
    <property type="entry name" value="P-loop containing nucleoside triphosphate hydrolases"/>
    <property type="match status" value="1"/>
</dbReference>
<dbReference type="CDD" id="cd02034">
    <property type="entry name" value="CooC1"/>
    <property type="match status" value="1"/>
</dbReference>
<reference evidence="2 3" key="1">
    <citation type="submission" date="2020-02" db="EMBL/GenBank/DDBJ databases">
        <title>Newly sequenced genome of strain CSTR1 showed variability in Candidatus Kuenenia stuttgartiensis genomes.</title>
        <authorList>
            <person name="Ding C."/>
            <person name="Adrian L."/>
        </authorList>
    </citation>
    <scope>NUCLEOTIDE SEQUENCE [LARGE SCALE GENOMIC DNA]</scope>
    <source>
        <strain evidence="2 3">CSTR1</strain>
    </source>
</reference>
<name>A0A6G7GLP5_KUEST</name>
<dbReference type="InterPro" id="IPR027417">
    <property type="entry name" value="P-loop_NTPase"/>
</dbReference>
<dbReference type="PANTHER" id="PTHR43384">
    <property type="entry name" value="SEPTUM SITE-DETERMINING PROTEIN MIND HOMOLOG, CHLOROPLASTIC-RELATED"/>
    <property type="match status" value="1"/>
</dbReference>
<dbReference type="Pfam" id="PF01656">
    <property type="entry name" value="CbiA"/>
    <property type="match status" value="1"/>
</dbReference>
<sequence length="256" mass="28679">MAYNIAVAGKGGTGKSTISALIIRYITEELKKTVSAIDADPNSSLGPLLGLHIDSTVADIREDIIEKKAEFPAGMSKDRYIEYCIEESIVERDKFDLLTMGRPEGPKCYCYVNNLLRKYLDKVGTTYPFVVLDNEAGMEHLSRRTTNNIDFLMIVGEPTIVGALTMQRIIKLAESLPITIKEKFCVLNRVPEEGIHENMQQKLDSLGIKVSAMFPFDQEIYNSAACGVSVFEISRESKFYRKLGDFLRQHLPATVL</sequence>
<protein>
    <submittedName>
        <fullName evidence="2">CO dehydrogenase accessory protein CooC (Nickel insertion)</fullName>
    </submittedName>
</protein>
<dbReference type="InterPro" id="IPR050625">
    <property type="entry name" value="ParA/MinD_ATPase"/>
</dbReference>
<evidence type="ECO:0000313" key="3">
    <source>
        <dbReference type="Proteomes" id="UP000501926"/>
    </source>
</evidence>
<accession>A0A6G7GLP5</accession>
<dbReference type="AlphaFoldDB" id="A0A6G7GLP5"/>
<dbReference type="InterPro" id="IPR002586">
    <property type="entry name" value="CobQ/CobB/MinD/ParA_Nub-bd_dom"/>
</dbReference>
<organism evidence="2 3">
    <name type="scientific">Kuenenia stuttgartiensis</name>
    <dbReference type="NCBI Taxonomy" id="174633"/>
    <lineage>
        <taxon>Bacteria</taxon>
        <taxon>Pseudomonadati</taxon>
        <taxon>Planctomycetota</taxon>
        <taxon>Candidatus Brocadiia</taxon>
        <taxon>Candidatus Brocadiales</taxon>
        <taxon>Candidatus Brocadiaceae</taxon>
        <taxon>Candidatus Kuenenia</taxon>
    </lineage>
</organism>
<evidence type="ECO:0000313" key="2">
    <source>
        <dbReference type="EMBL" id="QII10351.1"/>
    </source>
</evidence>
<dbReference type="Proteomes" id="UP000501926">
    <property type="component" value="Chromosome"/>
</dbReference>
<evidence type="ECO:0000259" key="1">
    <source>
        <dbReference type="Pfam" id="PF01656"/>
    </source>
</evidence>
<dbReference type="GO" id="GO:0005524">
    <property type="term" value="F:ATP binding"/>
    <property type="evidence" value="ECO:0007669"/>
    <property type="project" value="TreeGrafter"/>
</dbReference>
<dbReference type="PANTHER" id="PTHR43384:SF7">
    <property type="entry name" value="CARBON-MONOXIDE DEHYDROGENASE ACCESSORY PROTEIN"/>
    <property type="match status" value="1"/>
</dbReference>